<evidence type="ECO:0000313" key="2">
    <source>
        <dbReference type="EMBL" id="KAL0569286.1"/>
    </source>
</evidence>
<feature type="compositionally biased region" description="Acidic residues" evidence="1">
    <location>
        <begin position="166"/>
        <end position="187"/>
    </location>
</feature>
<sequence>MTTNDNLASSSKTTLNELNRIGRNVFHKSFDCSTKMTDAIIQSADEQHVKALLGSPFPDEDDDDDESETSVKTRKLDLTGSTLDALKRSPWNRAIISRLARKAYVLSDKIPNLSHRSTLEWWITWYKRRVHDVLRNAHNSKGKEKEKEGEDDDQERQGVGGGVSEEKEELDEDEAQGEPEESEDEDGNVFAEGDVIENRRASGGSRFVKWDRRMHTSIVMTKKSRERGDEEALAAWHYIGRATHEMGPAGMSDEEDGEEGGEIVKLVHGVEFRHPLYRDVFEMSDQTRYLEPEVFKKKGRRRPRGVLSSRVTDHNPPDGLAPERYDP</sequence>
<organism evidence="2 3">
    <name type="scientific">Marasmius crinis-equi</name>
    <dbReference type="NCBI Taxonomy" id="585013"/>
    <lineage>
        <taxon>Eukaryota</taxon>
        <taxon>Fungi</taxon>
        <taxon>Dikarya</taxon>
        <taxon>Basidiomycota</taxon>
        <taxon>Agaricomycotina</taxon>
        <taxon>Agaricomycetes</taxon>
        <taxon>Agaricomycetidae</taxon>
        <taxon>Agaricales</taxon>
        <taxon>Marasmiineae</taxon>
        <taxon>Marasmiaceae</taxon>
        <taxon>Marasmius</taxon>
    </lineage>
</organism>
<gene>
    <name evidence="2" type="ORF">V5O48_012688</name>
</gene>
<keyword evidence="3" id="KW-1185">Reference proteome</keyword>
<dbReference type="Proteomes" id="UP001465976">
    <property type="component" value="Unassembled WGS sequence"/>
</dbReference>
<feature type="compositionally biased region" description="Basic and acidic residues" evidence="1">
    <location>
        <begin position="137"/>
        <end position="148"/>
    </location>
</feature>
<comment type="caution">
    <text evidence="2">The sequence shown here is derived from an EMBL/GenBank/DDBJ whole genome shotgun (WGS) entry which is preliminary data.</text>
</comment>
<proteinExistence type="predicted"/>
<accession>A0ABR3F251</accession>
<reference evidence="2 3" key="1">
    <citation type="submission" date="2024-02" db="EMBL/GenBank/DDBJ databases">
        <title>A draft genome for the cacao thread blight pathogen Marasmius crinis-equi.</title>
        <authorList>
            <person name="Cohen S.P."/>
            <person name="Baruah I.K."/>
            <person name="Amoako-Attah I."/>
            <person name="Bukari Y."/>
            <person name="Meinhardt L.W."/>
            <person name="Bailey B.A."/>
        </authorList>
    </citation>
    <scope>NUCLEOTIDE SEQUENCE [LARGE SCALE GENOMIC DNA]</scope>
    <source>
        <strain evidence="2 3">GH-76</strain>
    </source>
</reference>
<feature type="region of interest" description="Disordered" evidence="1">
    <location>
        <begin position="137"/>
        <end position="196"/>
    </location>
</feature>
<feature type="region of interest" description="Disordered" evidence="1">
    <location>
        <begin position="292"/>
        <end position="327"/>
    </location>
</feature>
<evidence type="ECO:0000256" key="1">
    <source>
        <dbReference type="SAM" id="MobiDB-lite"/>
    </source>
</evidence>
<feature type="compositionally biased region" description="Basic and acidic residues" evidence="1">
    <location>
        <begin position="311"/>
        <end position="327"/>
    </location>
</feature>
<evidence type="ECO:0000313" key="3">
    <source>
        <dbReference type="Proteomes" id="UP001465976"/>
    </source>
</evidence>
<name>A0ABR3F251_9AGAR</name>
<protein>
    <submittedName>
        <fullName evidence="2">Uncharacterized protein</fullName>
    </submittedName>
</protein>
<dbReference type="EMBL" id="JBAHYK010001153">
    <property type="protein sequence ID" value="KAL0569286.1"/>
    <property type="molecule type" value="Genomic_DNA"/>
</dbReference>